<reference evidence="3 4" key="1">
    <citation type="journal article" date="2021" name="Nat. Commun.">
        <title>Genetic determinants of endophytism in the Arabidopsis root mycobiome.</title>
        <authorList>
            <person name="Mesny F."/>
            <person name="Miyauchi S."/>
            <person name="Thiergart T."/>
            <person name="Pickel B."/>
            <person name="Atanasova L."/>
            <person name="Karlsson M."/>
            <person name="Huettel B."/>
            <person name="Barry K.W."/>
            <person name="Haridas S."/>
            <person name="Chen C."/>
            <person name="Bauer D."/>
            <person name="Andreopoulos W."/>
            <person name="Pangilinan J."/>
            <person name="LaButti K."/>
            <person name="Riley R."/>
            <person name="Lipzen A."/>
            <person name="Clum A."/>
            <person name="Drula E."/>
            <person name="Henrissat B."/>
            <person name="Kohler A."/>
            <person name="Grigoriev I.V."/>
            <person name="Martin F.M."/>
            <person name="Hacquard S."/>
        </authorList>
    </citation>
    <scope>NUCLEOTIDE SEQUENCE [LARGE SCALE GENOMIC DNA]</scope>
    <source>
        <strain evidence="3 4">MPI-CAGE-CH-0241</strain>
    </source>
</reference>
<dbReference type="AlphaFoldDB" id="A0A9P9AX41"/>
<dbReference type="OrthoDB" id="3832628at2759"/>
<keyword evidence="4" id="KW-1185">Reference proteome</keyword>
<proteinExistence type="predicted"/>
<dbReference type="Gene3D" id="2.60.40.640">
    <property type="match status" value="1"/>
</dbReference>
<evidence type="ECO:0000259" key="2">
    <source>
        <dbReference type="Pfam" id="PF13002"/>
    </source>
</evidence>
<organism evidence="3 4">
    <name type="scientific">Thelonectria olida</name>
    <dbReference type="NCBI Taxonomy" id="1576542"/>
    <lineage>
        <taxon>Eukaryota</taxon>
        <taxon>Fungi</taxon>
        <taxon>Dikarya</taxon>
        <taxon>Ascomycota</taxon>
        <taxon>Pezizomycotina</taxon>
        <taxon>Sordariomycetes</taxon>
        <taxon>Hypocreomycetidae</taxon>
        <taxon>Hypocreales</taxon>
        <taxon>Nectriaceae</taxon>
        <taxon>Thelonectria</taxon>
    </lineage>
</organism>
<dbReference type="EMBL" id="JAGPYM010000003">
    <property type="protein sequence ID" value="KAH6896919.1"/>
    <property type="molecule type" value="Genomic_DNA"/>
</dbReference>
<feature type="region of interest" description="Disordered" evidence="1">
    <location>
        <begin position="379"/>
        <end position="407"/>
    </location>
</feature>
<comment type="caution">
    <text evidence="3">The sequence shown here is derived from an EMBL/GenBank/DDBJ whole genome shotgun (WGS) entry which is preliminary data.</text>
</comment>
<protein>
    <recommendedName>
        <fullName evidence="2">LDB19 N-terminal domain-containing protein</fullName>
    </recommendedName>
</protein>
<sequence length="407" mass="45434">MISSELHSETPITSNMSCISGIAKLRHCIFPFTRPDATIDWDLEHSHVVLQGTSEEHTGAVIAGQMCLDVNPNVLHIDAFSATLSIRITQKRPFRQHCPSCSGQRKILQKWDFLNHTKALTRGRHMFPFSASLDGSSPTSMDNELVSISYEFNAVALVDGGHETKSEVKFDRSIKVQRAIPEPELPFQLDHSFPPSEFKTEAQLMRIVYPNEPNRAYLRLQGPVMGDKKESNAKQKWMLRKVSWKLEETVKTMAPACDGHCSHPANGEKEAEPRTATHIVEELDLYGGWKTNSMQTDGTVEMEIEYSNDTKNGHSGRHIYSCDMVNWEGIGVTHTLVVEFAVCWEGTPKGNGHAGSCITSGHMLRMRYPVVLADHPGDGVSWDADAPPRYEDVPPEPPSYPGALRTQ</sequence>
<evidence type="ECO:0000256" key="1">
    <source>
        <dbReference type="SAM" id="MobiDB-lite"/>
    </source>
</evidence>
<gene>
    <name evidence="3" type="ORF">B0T10DRAFT_583585</name>
</gene>
<dbReference type="InterPro" id="IPR024391">
    <property type="entry name" value="LDB19_N"/>
</dbReference>
<evidence type="ECO:0000313" key="4">
    <source>
        <dbReference type="Proteomes" id="UP000777438"/>
    </source>
</evidence>
<dbReference type="Proteomes" id="UP000777438">
    <property type="component" value="Unassembled WGS sequence"/>
</dbReference>
<accession>A0A9P9AX41</accession>
<feature type="domain" description="LDB19 N-terminal" evidence="2">
    <location>
        <begin position="85"/>
        <end position="261"/>
    </location>
</feature>
<dbReference type="InterPro" id="IPR014752">
    <property type="entry name" value="Arrestin-like_C"/>
</dbReference>
<name>A0A9P9AX41_9HYPO</name>
<dbReference type="Pfam" id="PF13002">
    <property type="entry name" value="LDB19"/>
    <property type="match status" value="1"/>
</dbReference>
<evidence type="ECO:0000313" key="3">
    <source>
        <dbReference type="EMBL" id="KAH6896919.1"/>
    </source>
</evidence>